<keyword evidence="1" id="KW-1133">Transmembrane helix</keyword>
<reference evidence="2 3" key="1">
    <citation type="journal article" date="2015" name="Antonie Van Leeuwenhoek">
        <title>Oricola cellulosilytica gen. nov., sp. nov., a cellulose-degrading bacterium of the family Phyllobacteriaceae isolated from surface seashore water, and emended descriptions of Mesorhizobium loti and Phyllobacterium myrsinacearum.</title>
        <authorList>
            <person name="Hameed A."/>
            <person name="Shahina M."/>
            <person name="Lai W.A."/>
            <person name="Lin S.Y."/>
            <person name="Young L.S."/>
            <person name="Liu Y.C."/>
            <person name="Hsu Y.H."/>
            <person name="Young C.C."/>
        </authorList>
    </citation>
    <scope>NUCLEOTIDE SEQUENCE [LARGE SCALE GENOMIC DNA]</scope>
    <source>
        <strain evidence="2 3">KCTC 52183</strain>
    </source>
</reference>
<accession>A0A4R0PDS3</accession>
<gene>
    <name evidence="2" type="ORF">E0D97_11055</name>
</gene>
<feature type="transmembrane region" description="Helical" evidence="1">
    <location>
        <begin position="20"/>
        <end position="42"/>
    </location>
</feature>
<proteinExistence type="predicted"/>
<protein>
    <submittedName>
        <fullName evidence="2">Uncharacterized protein</fullName>
    </submittedName>
</protein>
<comment type="caution">
    <text evidence="2">The sequence shown here is derived from an EMBL/GenBank/DDBJ whole genome shotgun (WGS) entry which is preliminary data.</text>
</comment>
<evidence type="ECO:0000313" key="3">
    <source>
        <dbReference type="Proteomes" id="UP000291301"/>
    </source>
</evidence>
<dbReference type="RefSeq" id="WP_131568745.1">
    <property type="nucleotide sequence ID" value="NZ_JAINFK010000009.1"/>
</dbReference>
<keyword evidence="1" id="KW-0812">Transmembrane</keyword>
<dbReference type="EMBL" id="SJST01000003">
    <property type="protein sequence ID" value="TCD14578.1"/>
    <property type="molecule type" value="Genomic_DNA"/>
</dbReference>
<keyword evidence="1" id="KW-0472">Membrane</keyword>
<dbReference type="AlphaFoldDB" id="A0A4R0PDS3"/>
<keyword evidence="3" id="KW-1185">Reference proteome</keyword>
<sequence length="264" mass="28967">MANAAAAADQEFNFERGLPIFAYRILAGLAVLTFLSIAIVVAGKYYGSTLILAGHTASREPFEIIIGNDTVSVPANMIRKKEQRANGPAASLDLYMYWPTRSGFERDLAPAFNDIAPETNAIIFVTLVPRTTLHDMTGRFDAVYRKIMTGPATSFGAGLEGKLLSRDHGYIGEHLVYGPSDTGTEGRFVARCQDATTLEKTLLAPCETDIHLGETLTARIRFPGRLLAEWKDLNRALPRVLSGMLVKSEDQSSRSKSRIDIERS</sequence>
<dbReference type="OrthoDB" id="7959514at2"/>
<name>A0A4R0PDS3_9HYPH</name>
<evidence type="ECO:0000313" key="2">
    <source>
        <dbReference type="EMBL" id="TCD14578.1"/>
    </source>
</evidence>
<organism evidence="2 3">
    <name type="scientific">Oricola cellulosilytica</name>
    <dbReference type="NCBI Taxonomy" id="1429082"/>
    <lineage>
        <taxon>Bacteria</taxon>
        <taxon>Pseudomonadati</taxon>
        <taxon>Pseudomonadota</taxon>
        <taxon>Alphaproteobacteria</taxon>
        <taxon>Hyphomicrobiales</taxon>
        <taxon>Ahrensiaceae</taxon>
        <taxon>Oricola</taxon>
    </lineage>
</organism>
<evidence type="ECO:0000256" key="1">
    <source>
        <dbReference type="SAM" id="Phobius"/>
    </source>
</evidence>
<dbReference type="Proteomes" id="UP000291301">
    <property type="component" value="Unassembled WGS sequence"/>
</dbReference>